<evidence type="ECO:0000256" key="1">
    <source>
        <dbReference type="ARBA" id="ARBA00004477"/>
    </source>
</evidence>
<comment type="function">
    <text evidence="10">Regulates also the sphingolipid metabolism.</text>
</comment>
<dbReference type="AlphaFoldDB" id="A0A024GJJ8"/>
<comment type="similarity">
    <text evidence="2 10">Belongs to the ARV1 family.</text>
</comment>
<evidence type="ECO:0000256" key="9">
    <source>
        <dbReference type="ARBA" id="ARBA00023136"/>
    </source>
</evidence>
<feature type="transmembrane region" description="Helical" evidence="10">
    <location>
        <begin position="186"/>
        <end position="214"/>
    </location>
</feature>
<dbReference type="PANTHER" id="PTHR14467">
    <property type="entry name" value="ARV1"/>
    <property type="match status" value="1"/>
</dbReference>
<proteinExistence type="inferred from homology"/>
<dbReference type="GO" id="GO:0016125">
    <property type="term" value="P:sterol metabolic process"/>
    <property type="evidence" value="ECO:0007669"/>
    <property type="project" value="UniProtKB-UniRule"/>
</dbReference>
<dbReference type="GO" id="GO:0006665">
    <property type="term" value="P:sphingolipid metabolic process"/>
    <property type="evidence" value="ECO:0007669"/>
    <property type="project" value="UniProtKB-UniRule"/>
</dbReference>
<keyword evidence="10" id="KW-0746">Sphingolipid metabolism</keyword>
<evidence type="ECO:0000256" key="7">
    <source>
        <dbReference type="ARBA" id="ARBA00023055"/>
    </source>
</evidence>
<dbReference type="GO" id="GO:0097036">
    <property type="term" value="P:regulation of plasma membrane sterol distribution"/>
    <property type="evidence" value="ECO:0007669"/>
    <property type="project" value="UniProtKB-UniRule"/>
</dbReference>
<dbReference type="GO" id="GO:0032366">
    <property type="term" value="P:intracellular sterol transport"/>
    <property type="evidence" value="ECO:0007669"/>
    <property type="project" value="UniProtKB-UniRule"/>
</dbReference>
<protein>
    <recommendedName>
        <fullName evidence="10">Protein ARV</fullName>
    </recommendedName>
</protein>
<name>A0A024GJJ8_9STRA</name>
<evidence type="ECO:0000256" key="8">
    <source>
        <dbReference type="ARBA" id="ARBA00023098"/>
    </source>
</evidence>
<evidence type="ECO:0000256" key="4">
    <source>
        <dbReference type="ARBA" id="ARBA00022692"/>
    </source>
</evidence>
<sequence length="293" mass="33629">MGFVCVECGASVPLLVRDYGGGDKNIHLCICEHCNQICDKYVEYEPFLLFLDLMLFKHQVYRHVLYNRSTPFSLKTVWRMFLVLVMLDMNVKAYLLDCQRGIRVNSSNGSEAHETTPTFGFSLALGSKQQLLSGFRLSQFSIQLIIMAFLENLSCVMTMASVILWDPWKLQWQRRRLKNVKGAHCWDIEFWVQFIGTWCLSCFGKIIAVLSVIWEYHWTFFHVMGGIVFCANVLALRLFLEKRTDENATARMTNARQSTVEAAVIVVSGLVARALVQLLLCWLGNPIVFYVLV</sequence>
<evidence type="ECO:0000313" key="11">
    <source>
        <dbReference type="EMBL" id="CCI46499.1"/>
    </source>
</evidence>
<dbReference type="Pfam" id="PF04161">
    <property type="entry name" value="Arv1"/>
    <property type="match status" value="1"/>
</dbReference>
<keyword evidence="7 10" id="KW-0445">Lipid transport</keyword>
<dbReference type="STRING" id="65357.A0A024GJJ8"/>
<dbReference type="InterPro" id="IPR007290">
    <property type="entry name" value="Arv1"/>
</dbReference>
<gene>
    <name evidence="11" type="ORF">BN9_074280</name>
</gene>
<dbReference type="Proteomes" id="UP000053237">
    <property type="component" value="Unassembled WGS sequence"/>
</dbReference>
<accession>A0A024GJJ8</accession>
<comment type="caution">
    <text evidence="11">The sequence shown here is derived from an EMBL/GenBank/DDBJ whole genome shotgun (WGS) entry which is preliminary data.</text>
</comment>
<keyword evidence="5 10" id="KW-0256">Endoplasmic reticulum</keyword>
<dbReference type="EMBL" id="CAIX01000128">
    <property type="protein sequence ID" value="CCI46499.1"/>
    <property type="molecule type" value="Genomic_DNA"/>
</dbReference>
<keyword evidence="6 10" id="KW-1133">Transmembrane helix</keyword>
<keyword evidence="12" id="KW-1185">Reference proteome</keyword>
<keyword evidence="4 10" id="KW-0812">Transmembrane</keyword>
<dbReference type="OrthoDB" id="2192830at2759"/>
<organism evidence="11 12">
    <name type="scientific">Albugo candida</name>
    <dbReference type="NCBI Taxonomy" id="65357"/>
    <lineage>
        <taxon>Eukaryota</taxon>
        <taxon>Sar</taxon>
        <taxon>Stramenopiles</taxon>
        <taxon>Oomycota</taxon>
        <taxon>Peronosporomycetes</taxon>
        <taxon>Albuginales</taxon>
        <taxon>Albuginaceae</taxon>
        <taxon>Albugo</taxon>
    </lineage>
</organism>
<dbReference type="InParanoid" id="A0A024GJJ8"/>
<evidence type="ECO:0000256" key="10">
    <source>
        <dbReference type="RuleBase" id="RU368065"/>
    </source>
</evidence>
<comment type="subcellular location">
    <subcellularLocation>
        <location evidence="1 10">Endoplasmic reticulum membrane</location>
        <topology evidence="1 10">Multi-pass membrane protein</topology>
    </subcellularLocation>
</comment>
<feature type="transmembrane region" description="Helical" evidence="10">
    <location>
        <begin position="220"/>
        <end position="240"/>
    </location>
</feature>
<evidence type="ECO:0000313" key="12">
    <source>
        <dbReference type="Proteomes" id="UP000053237"/>
    </source>
</evidence>
<keyword evidence="9 10" id="KW-0472">Membrane</keyword>
<evidence type="ECO:0000256" key="5">
    <source>
        <dbReference type="ARBA" id="ARBA00022824"/>
    </source>
</evidence>
<dbReference type="GO" id="GO:0005794">
    <property type="term" value="C:Golgi apparatus"/>
    <property type="evidence" value="ECO:0007669"/>
    <property type="project" value="TreeGrafter"/>
</dbReference>
<dbReference type="PANTHER" id="PTHR14467:SF0">
    <property type="entry name" value="PROTEIN ARV1"/>
    <property type="match status" value="1"/>
</dbReference>
<dbReference type="GO" id="GO:0005789">
    <property type="term" value="C:endoplasmic reticulum membrane"/>
    <property type="evidence" value="ECO:0007669"/>
    <property type="project" value="UniProtKB-SubCell"/>
</dbReference>
<evidence type="ECO:0000256" key="2">
    <source>
        <dbReference type="ARBA" id="ARBA00009187"/>
    </source>
</evidence>
<keyword evidence="3 10" id="KW-0813">Transport</keyword>
<feature type="transmembrane region" description="Helical" evidence="10">
    <location>
        <begin position="140"/>
        <end position="165"/>
    </location>
</feature>
<feature type="transmembrane region" description="Helical" evidence="10">
    <location>
        <begin position="260"/>
        <end position="285"/>
    </location>
</feature>
<evidence type="ECO:0000256" key="6">
    <source>
        <dbReference type="ARBA" id="ARBA00022989"/>
    </source>
</evidence>
<keyword evidence="8 10" id="KW-0443">Lipid metabolism</keyword>
<reference evidence="11 12" key="1">
    <citation type="submission" date="2012-05" db="EMBL/GenBank/DDBJ databases">
        <title>Recombination and specialization in a pathogen metapopulation.</title>
        <authorList>
            <person name="Gardiner A."/>
            <person name="Kemen E."/>
            <person name="Schultz-Larsen T."/>
            <person name="MacLean D."/>
            <person name="Van Oosterhout C."/>
            <person name="Jones J.D.G."/>
        </authorList>
    </citation>
    <scope>NUCLEOTIDE SEQUENCE [LARGE SCALE GENOMIC DNA]</scope>
    <source>
        <strain evidence="11 12">Ac Nc2</strain>
    </source>
</reference>
<evidence type="ECO:0000256" key="3">
    <source>
        <dbReference type="ARBA" id="ARBA00022448"/>
    </source>
</evidence>
<comment type="function">
    <text evidence="10">Mediator of sterol homeostasis involved in sterol uptake, trafficking and distribution into membranes.</text>
</comment>
<dbReference type="GO" id="GO:0032541">
    <property type="term" value="C:cortical endoplasmic reticulum"/>
    <property type="evidence" value="ECO:0007669"/>
    <property type="project" value="TreeGrafter"/>
</dbReference>